<keyword evidence="2" id="KW-0677">Repeat</keyword>
<feature type="transmembrane region" description="Helical" evidence="5">
    <location>
        <begin position="12"/>
        <end position="30"/>
    </location>
</feature>
<dbReference type="Pfam" id="PF05569">
    <property type="entry name" value="Peptidase_M56"/>
    <property type="match status" value="1"/>
</dbReference>
<evidence type="ECO:0000259" key="6">
    <source>
        <dbReference type="Pfam" id="PF05569"/>
    </source>
</evidence>
<dbReference type="InterPro" id="IPR036322">
    <property type="entry name" value="WD40_repeat_dom_sf"/>
</dbReference>
<keyword evidence="5" id="KW-0812">Transmembrane</keyword>
<dbReference type="InterPro" id="IPR019775">
    <property type="entry name" value="WD40_repeat_CS"/>
</dbReference>
<evidence type="ECO:0000259" key="7">
    <source>
        <dbReference type="Pfam" id="PF13360"/>
    </source>
</evidence>
<dbReference type="SUPFAM" id="SSF50978">
    <property type="entry name" value="WD40 repeat-like"/>
    <property type="match status" value="1"/>
</dbReference>
<dbReference type="PANTHER" id="PTHR19879">
    <property type="entry name" value="TRANSCRIPTION INITIATION FACTOR TFIID"/>
    <property type="match status" value="1"/>
</dbReference>
<organism evidence="8 9">
    <name type="scientific">Aeoliella straminimaris</name>
    <dbReference type="NCBI Taxonomy" id="2954799"/>
    <lineage>
        <taxon>Bacteria</taxon>
        <taxon>Pseudomonadati</taxon>
        <taxon>Planctomycetota</taxon>
        <taxon>Planctomycetia</taxon>
        <taxon>Pirellulales</taxon>
        <taxon>Lacipirellulaceae</taxon>
        <taxon>Aeoliella</taxon>
    </lineage>
</organism>
<feature type="region of interest" description="Disordered" evidence="4">
    <location>
        <begin position="73"/>
        <end position="107"/>
    </location>
</feature>
<dbReference type="InterPro" id="IPR002372">
    <property type="entry name" value="PQQ_rpt_dom"/>
</dbReference>
<dbReference type="InterPro" id="IPR008756">
    <property type="entry name" value="Peptidase_M56"/>
</dbReference>
<dbReference type="Pfam" id="PF00400">
    <property type="entry name" value="WD40"/>
    <property type="match status" value="2"/>
</dbReference>
<dbReference type="PROSITE" id="PS00678">
    <property type="entry name" value="WD_REPEATS_1"/>
    <property type="match status" value="1"/>
</dbReference>
<evidence type="ECO:0000256" key="3">
    <source>
        <dbReference type="PROSITE-ProRule" id="PRU00221"/>
    </source>
</evidence>
<feature type="domain" description="Pyrrolo-quinoline quinone repeat" evidence="7">
    <location>
        <begin position="633"/>
        <end position="853"/>
    </location>
</feature>
<evidence type="ECO:0000313" key="9">
    <source>
        <dbReference type="Proteomes" id="UP001155241"/>
    </source>
</evidence>
<evidence type="ECO:0000313" key="8">
    <source>
        <dbReference type="EMBL" id="MCO6047582.1"/>
    </source>
</evidence>
<dbReference type="SUPFAM" id="SSF50969">
    <property type="entry name" value="YVTN repeat-like/Quinoprotein amine dehydrogenase"/>
    <property type="match status" value="1"/>
</dbReference>
<feature type="repeat" description="WD" evidence="3">
    <location>
        <begin position="1015"/>
        <end position="1039"/>
    </location>
</feature>
<gene>
    <name evidence="8" type="ORF">NG895_27065</name>
</gene>
<evidence type="ECO:0000256" key="5">
    <source>
        <dbReference type="SAM" id="Phobius"/>
    </source>
</evidence>
<name>A0A9X2FEB3_9BACT</name>
<proteinExistence type="predicted"/>
<keyword evidence="5" id="KW-1133">Transmembrane helix</keyword>
<dbReference type="InterPro" id="IPR015943">
    <property type="entry name" value="WD40/YVTN_repeat-like_dom_sf"/>
</dbReference>
<dbReference type="AlphaFoldDB" id="A0A9X2FEB3"/>
<dbReference type="InterPro" id="IPR001680">
    <property type="entry name" value="WD40_rpt"/>
</dbReference>
<dbReference type="Gene3D" id="2.130.10.10">
    <property type="entry name" value="YVTN repeat-like/Quinoprotein amine dehydrogenase"/>
    <property type="match status" value="4"/>
</dbReference>
<feature type="domain" description="Peptidase M56" evidence="6">
    <location>
        <begin position="116"/>
        <end position="314"/>
    </location>
</feature>
<reference evidence="8" key="1">
    <citation type="submission" date="2022-06" db="EMBL/GenBank/DDBJ databases">
        <title>Aeoliella straminimaris, a novel planctomycete from sediments.</title>
        <authorList>
            <person name="Vitorino I.R."/>
            <person name="Lage O.M."/>
        </authorList>
    </citation>
    <scope>NUCLEOTIDE SEQUENCE</scope>
    <source>
        <strain evidence="8">ICT_H6.2</strain>
    </source>
</reference>
<keyword evidence="5" id="KW-0472">Membrane</keyword>
<dbReference type="CDD" id="cd07341">
    <property type="entry name" value="M56_BlaR1_MecR1_like"/>
    <property type="match status" value="1"/>
</dbReference>
<keyword evidence="9" id="KW-1185">Reference proteome</keyword>
<dbReference type="InterPro" id="IPR011044">
    <property type="entry name" value="Quino_amine_DH_bsu"/>
</dbReference>
<dbReference type="RefSeq" id="WP_252855692.1">
    <property type="nucleotide sequence ID" value="NZ_JAMXLR010000092.1"/>
</dbReference>
<keyword evidence="1 3" id="KW-0853">WD repeat</keyword>
<sequence length="1039" mass="112649">MTLLPDWLAEALLRTTCVLSCSAVLVAVASRMFRLRSPRAEQLAWTLVLIQGLLFAPLPIQVPHNWWPAQREPARSSASLPPDSPAREGGDGRAAASPNKDVDAAAPRGGAIAAREIRPADLRQTAASWQNVFLRMWLIGLVIVVARGYLRYRSFVHKLQRCATPCAEWGTEWRQVLAAAECQRAIPLVVSRQLGPALCWTPAGYRLVVPLGRWQQLTGDQRRAVLQHELAHYQRGDIWRSLAARLVALVHWFNPLAWWAVHRLEAQLEFACDASVASNNATSLGEALVAIASREVQQPLLATGAGNRSVVQRVRRLLTEPVESSPMRSLVAIGLLFVTMAAMSVSVSVAQPPDDDARGDVALRLAVDQFRIAGHVDGIAVSPQGDQLVAIAPNRVSPTCWLIDAETLQLTKEIRLPDDAKGWISSITFSPDGTELLWGELHGYVAIWNLSEHRLVFREQLHSGEVRDVAYSTTGTQFATAGDDGVVHVRGREEPASAGRTFATGGQYTSGGDRIGGTGGARCIAFTPDESMLMAGAGSSGDIFMWRLDNGLLINHIRNAHDPAGSYNPVLVNLCVAPDGKSLMSAGQRTVPKSDAQVTTSSSSVPLAEVRFWDIESGDEQRTLKSKDWYSFGHADLSPDGTKVALAEFSRLQILDAATGKSLHSFALPGEWCQSPHFSPNGKRVYMPMDNSVACFDVESGKRLMHTDATPVGSLVSIALSPNHQLLTTGHADGYVRLWNTVDGSPIWQQLLAPVPSRDGWKSRPSFIGCTSDGKQLVVAGRRNDPRTFNEGVIVLLDVATGQLVREVIIDTEIERGALSPDGRTLIVYTSNGSLGDTRLHAIDLESGKVQYTYPPQTGGEHGLWSLVAMEFTADGSQLLVANGDGDTLVLDAATGELQKNFVADWRDAPQPGEEKRQPIHVWEAALAADGSTLVTNSAESVRIWDIATGKLRQTIRHPHDHGCKLTIAPDASRFATADLNYTGDPGSDKVLLYDTQSGQQIAEFLEPGCRAHVLRFSSDGGQLTAGFSDGSVTVWDLP</sequence>
<feature type="repeat" description="WD" evidence="3">
    <location>
        <begin position="715"/>
        <end position="749"/>
    </location>
</feature>
<dbReference type="PROSITE" id="PS50294">
    <property type="entry name" value="WD_REPEATS_REGION"/>
    <property type="match status" value="1"/>
</dbReference>
<dbReference type="EMBL" id="JAMXLR010000092">
    <property type="protein sequence ID" value="MCO6047582.1"/>
    <property type="molecule type" value="Genomic_DNA"/>
</dbReference>
<dbReference type="Proteomes" id="UP001155241">
    <property type="component" value="Unassembled WGS sequence"/>
</dbReference>
<dbReference type="PROSITE" id="PS50082">
    <property type="entry name" value="WD_REPEATS_2"/>
    <property type="match status" value="2"/>
</dbReference>
<dbReference type="Pfam" id="PF13360">
    <property type="entry name" value="PQQ_2"/>
    <property type="match status" value="1"/>
</dbReference>
<evidence type="ECO:0000256" key="4">
    <source>
        <dbReference type="SAM" id="MobiDB-lite"/>
    </source>
</evidence>
<evidence type="ECO:0000256" key="1">
    <source>
        <dbReference type="ARBA" id="ARBA00022574"/>
    </source>
</evidence>
<dbReference type="SMART" id="SM00320">
    <property type="entry name" value="WD40"/>
    <property type="match status" value="8"/>
</dbReference>
<accession>A0A9X2FEB3</accession>
<dbReference type="PANTHER" id="PTHR19879:SF9">
    <property type="entry name" value="TRANSCRIPTION INITIATION FACTOR TFIID SUBUNIT 5"/>
    <property type="match status" value="1"/>
</dbReference>
<protein>
    <submittedName>
        <fullName evidence="8">PQQ-binding-like beta-propeller repeat protein</fullName>
    </submittedName>
</protein>
<evidence type="ECO:0000256" key="2">
    <source>
        <dbReference type="ARBA" id="ARBA00022737"/>
    </source>
</evidence>
<comment type="caution">
    <text evidence="8">The sequence shown here is derived from an EMBL/GenBank/DDBJ whole genome shotgun (WGS) entry which is preliminary data.</text>
</comment>
<feature type="transmembrane region" description="Helical" evidence="5">
    <location>
        <begin position="132"/>
        <end position="150"/>
    </location>
</feature>